<evidence type="ECO:0000256" key="6">
    <source>
        <dbReference type="ARBA" id="ARBA00022729"/>
    </source>
</evidence>
<evidence type="ECO:0000256" key="8">
    <source>
        <dbReference type="ARBA" id="ARBA00023002"/>
    </source>
</evidence>
<dbReference type="Gene3D" id="1.10.1130.10">
    <property type="entry name" value="Flavocytochrome C3, Chain A"/>
    <property type="match status" value="1"/>
</dbReference>
<evidence type="ECO:0000313" key="13">
    <source>
        <dbReference type="EMBL" id="TRO83645.1"/>
    </source>
</evidence>
<evidence type="ECO:0000256" key="11">
    <source>
        <dbReference type="SAM" id="MobiDB-lite"/>
    </source>
</evidence>
<comment type="similarity">
    <text evidence="2">Belongs to the cytochrome c-552 family.</text>
</comment>
<dbReference type="Gene3D" id="1.20.140.10">
    <property type="entry name" value="Butyryl-CoA Dehydrogenase, subunit A, domain 3"/>
    <property type="match status" value="1"/>
</dbReference>
<dbReference type="InterPro" id="IPR036280">
    <property type="entry name" value="Multihaem_cyt_sf"/>
</dbReference>
<protein>
    <recommendedName>
        <fullName evidence="3">nitrite reductase (cytochrome; ammonia-forming)</fullName>
        <ecNumber evidence="3">1.7.2.2</ecNumber>
    </recommendedName>
</protein>
<evidence type="ECO:0000256" key="5">
    <source>
        <dbReference type="ARBA" id="ARBA00022723"/>
    </source>
</evidence>
<evidence type="ECO:0000256" key="9">
    <source>
        <dbReference type="ARBA" id="ARBA00023004"/>
    </source>
</evidence>
<evidence type="ECO:0000256" key="4">
    <source>
        <dbReference type="ARBA" id="ARBA00022617"/>
    </source>
</evidence>
<dbReference type="InterPro" id="IPR003321">
    <property type="entry name" value="Cyt_c552"/>
</dbReference>
<dbReference type="Proteomes" id="UP000317155">
    <property type="component" value="Unassembled WGS sequence"/>
</dbReference>
<organism evidence="13 14">
    <name type="scientific">Trichloromonas acetexigens</name>
    <dbReference type="NCBI Taxonomy" id="38815"/>
    <lineage>
        <taxon>Bacteria</taxon>
        <taxon>Pseudomonadati</taxon>
        <taxon>Thermodesulfobacteriota</taxon>
        <taxon>Desulfuromonadia</taxon>
        <taxon>Desulfuromonadales</taxon>
        <taxon>Trichloromonadaceae</taxon>
        <taxon>Trichloromonas</taxon>
    </lineage>
</organism>
<dbReference type="AlphaFoldDB" id="A0A550JKC4"/>
<keyword evidence="14" id="KW-1185">Reference proteome</keyword>
<feature type="region of interest" description="Disordered" evidence="11">
    <location>
        <begin position="487"/>
        <end position="508"/>
    </location>
</feature>
<gene>
    <name evidence="13" type="ORF">FL622_00235</name>
</gene>
<dbReference type="Pfam" id="PF02335">
    <property type="entry name" value="Cytochrom_C552"/>
    <property type="match status" value="1"/>
</dbReference>
<dbReference type="OrthoDB" id="9780421at2"/>
<accession>A0A550JKC4</accession>
<dbReference type="EMBL" id="VJVV01000001">
    <property type="protein sequence ID" value="TRO83645.1"/>
    <property type="molecule type" value="Genomic_DNA"/>
</dbReference>
<keyword evidence="9" id="KW-0408">Iron</keyword>
<dbReference type="GO" id="GO:0030288">
    <property type="term" value="C:outer membrane-bounded periplasmic space"/>
    <property type="evidence" value="ECO:0007669"/>
    <property type="project" value="TreeGrafter"/>
</dbReference>
<dbReference type="RefSeq" id="WP_092052193.1">
    <property type="nucleotide sequence ID" value="NZ_FOJJ01000001.1"/>
</dbReference>
<evidence type="ECO:0000256" key="10">
    <source>
        <dbReference type="ARBA" id="ARBA00049131"/>
    </source>
</evidence>
<sequence length="508" mass="57001">MSRKSPISILLMLALAALLMAGCQPEKTEAVRPVKIADGEIDPAEWGKAYPVHYDLWKMTEEPLPAGKSRYRKGWDADGINYDKLSQYPFLALLFNGWGFGVAYYEPRGHAYMVRDQLEIDSSRLGSGGVCLTCKTPYAAKLEKEMGVDYYMKPFNEVLGQIPEKHRELGVACVDCHDSQSMALKLSREFTLGKALDVIGVDRSKLTTQEMRTLVCAQCHVTYAIPKNEDKKSVGIYFPWQGSKMGNITIENIIAQFRNDPTVREWKQSVTGFRLPFIRHPEFELYSNSSVHWMAGASCTDCHMPYTKVGSVKVSDHRVASPLKSDLKACQQCHAEGPEWLRQRVYDIQDRTVSMKIRAGYANATVAKLFEITHKAQEGGAVIDQALYDQAKEFYFDSFFRLIFIGAENSMGFHNPPEAARVLSDSTAFATKAEGLLRQALTKANVELPVEIDLELEKYLNDRGETKVQFMPEQVVADPFGNQVRFNSKSMPAGVQTESPASRTQPAE</sequence>
<dbReference type="GO" id="GO:0042279">
    <property type="term" value="F:nitrite reductase (cytochrome, ammonia-forming) activity"/>
    <property type="evidence" value="ECO:0007669"/>
    <property type="project" value="UniProtKB-EC"/>
</dbReference>
<dbReference type="GO" id="GO:0019645">
    <property type="term" value="P:anaerobic electron transport chain"/>
    <property type="evidence" value="ECO:0007669"/>
    <property type="project" value="TreeGrafter"/>
</dbReference>
<dbReference type="PANTHER" id="PTHR30633:SF0">
    <property type="entry name" value="CYTOCHROME C-552"/>
    <property type="match status" value="1"/>
</dbReference>
<dbReference type="PANTHER" id="PTHR30633">
    <property type="entry name" value="CYTOCHROME C-552 RESPIRATORY NITRITE REDUCTASE"/>
    <property type="match status" value="1"/>
</dbReference>
<comment type="subcellular location">
    <subcellularLocation>
        <location evidence="1">Cell envelope</location>
    </subcellularLocation>
</comment>
<feature type="signal peptide" evidence="12">
    <location>
        <begin position="1"/>
        <end position="21"/>
    </location>
</feature>
<keyword evidence="7" id="KW-0106">Calcium</keyword>
<dbReference type="PROSITE" id="PS51257">
    <property type="entry name" value="PROKAR_LIPOPROTEIN"/>
    <property type="match status" value="1"/>
</dbReference>
<proteinExistence type="inferred from homology"/>
<evidence type="ECO:0000256" key="7">
    <source>
        <dbReference type="ARBA" id="ARBA00022837"/>
    </source>
</evidence>
<dbReference type="SUPFAM" id="SSF48695">
    <property type="entry name" value="Multiheme cytochromes"/>
    <property type="match status" value="1"/>
</dbReference>
<dbReference type="EC" id="1.7.2.2" evidence="3"/>
<evidence type="ECO:0000256" key="2">
    <source>
        <dbReference type="ARBA" id="ARBA00009288"/>
    </source>
</evidence>
<dbReference type="PIRSF" id="PIRSF000243">
    <property type="entry name" value="Cyt_c552"/>
    <property type="match status" value="1"/>
</dbReference>
<keyword evidence="4" id="KW-0349">Heme</keyword>
<comment type="caution">
    <text evidence="13">The sequence shown here is derived from an EMBL/GenBank/DDBJ whole genome shotgun (WGS) entry which is preliminary data.</text>
</comment>
<name>A0A550JKC4_9BACT</name>
<keyword evidence="5" id="KW-0479">Metal-binding</keyword>
<feature type="chain" id="PRO_5021713323" description="nitrite reductase (cytochrome; ammonia-forming)" evidence="12">
    <location>
        <begin position="22"/>
        <end position="508"/>
    </location>
</feature>
<evidence type="ECO:0000313" key="14">
    <source>
        <dbReference type="Proteomes" id="UP000317155"/>
    </source>
</evidence>
<reference evidence="13 14" key="1">
    <citation type="submission" date="2019-07" db="EMBL/GenBank/DDBJ databases">
        <title>Insights of Desulfuromonas acetexigens electromicrobiology.</title>
        <authorList>
            <person name="Katuri K."/>
            <person name="Sapireddy V."/>
            <person name="Shaw D.R."/>
            <person name="Saikaly P."/>
        </authorList>
    </citation>
    <scope>NUCLEOTIDE SEQUENCE [LARGE SCALE GENOMIC DNA]</scope>
    <source>
        <strain evidence="13 14">2873</strain>
    </source>
</reference>
<evidence type="ECO:0000256" key="12">
    <source>
        <dbReference type="SAM" id="SignalP"/>
    </source>
</evidence>
<keyword evidence="8" id="KW-0560">Oxidoreductase</keyword>
<evidence type="ECO:0000256" key="1">
    <source>
        <dbReference type="ARBA" id="ARBA00004196"/>
    </source>
</evidence>
<comment type="catalytic activity">
    <reaction evidence="10">
        <text>6 Fe(III)-[cytochrome c] + NH4(+) + 2 H2O = 6 Fe(II)-[cytochrome c] + nitrite + 8 H(+)</text>
        <dbReference type="Rhea" id="RHEA:13089"/>
        <dbReference type="Rhea" id="RHEA-COMP:10350"/>
        <dbReference type="Rhea" id="RHEA-COMP:14399"/>
        <dbReference type="ChEBI" id="CHEBI:15377"/>
        <dbReference type="ChEBI" id="CHEBI:15378"/>
        <dbReference type="ChEBI" id="CHEBI:16301"/>
        <dbReference type="ChEBI" id="CHEBI:28938"/>
        <dbReference type="ChEBI" id="CHEBI:29033"/>
        <dbReference type="ChEBI" id="CHEBI:29034"/>
        <dbReference type="EC" id="1.7.2.2"/>
    </reaction>
</comment>
<dbReference type="CDD" id="cd00548">
    <property type="entry name" value="NrfA-like"/>
    <property type="match status" value="1"/>
</dbReference>
<evidence type="ECO:0000256" key="3">
    <source>
        <dbReference type="ARBA" id="ARBA00011887"/>
    </source>
</evidence>
<dbReference type="GO" id="GO:0020037">
    <property type="term" value="F:heme binding"/>
    <property type="evidence" value="ECO:0007669"/>
    <property type="project" value="TreeGrafter"/>
</dbReference>
<keyword evidence="6 12" id="KW-0732">Signal</keyword>
<dbReference type="GO" id="GO:0046872">
    <property type="term" value="F:metal ion binding"/>
    <property type="evidence" value="ECO:0007669"/>
    <property type="project" value="UniProtKB-KW"/>
</dbReference>